<comment type="caution">
    <text evidence="1">The sequence shown here is derived from an EMBL/GenBank/DDBJ whole genome shotgun (WGS) entry which is preliminary data.</text>
</comment>
<gene>
    <name evidence="1" type="ORF">HMPREF9452_00931</name>
</gene>
<dbReference type="AlphaFoldDB" id="G1WHW8"/>
<protein>
    <submittedName>
        <fullName evidence="1">Uncharacterized protein</fullName>
    </submittedName>
</protein>
<dbReference type="EMBL" id="ADLS01000011">
    <property type="protein sequence ID" value="EGX71543.1"/>
    <property type="molecule type" value="Genomic_DNA"/>
</dbReference>
<keyword evidence="2" id="KW-1185">Reference proteome</keyword>
<name>G1WHW8_9ACTN</name>
<evidence type="ECO:0000313" key="2">
    <source>
        <dbReference type="Proteomes" id="UP000004830"/>
    </source>
</evidence>
<evidence type="ECO:0000313" key="1">
    <source>
        <dbReference type="EMBL" id="EGX71543.1"/>
    </source>
</evidence>
<proteinExistence type="predicted"/>
<sequence length="43" mass="4402">MGLAGHLDALANAVDSQPALSVGRQVAFLVDKVGNRHAGYAPN</sequence>
<dbReference type="Proteomes" id="UP000004830">
    <property type="component" value="Unassembled WGS sequence"/>
</dbReference>
<organism evidence="1 2">
    <name type="scientific">Collinsella tanakaei YIT 12063</name>
    <dbReference type="NCBI Taxonomy" id="742742"/>
    <lineage>
        <taxon>Bacteria</taxon>
        <taxon>Bacillati</taxon>
        <taxon>Actinomycetota</taxon>
        <taxon>Coriobacteriia</taxon>
        <taxon>Coriobacteriales</taxon>
        <taxon>Coriobacteriaceae</taxon>
        <taxon>Collinsella</taxon>
    </lineage>
</organism>
<reference evidence="1 2" key="1">
    <citation type="submission" date="2011-06" db="EMBL/GenBank/DDBJ databases">
        <title>The Genome Sequence of Collinsella tanakaei YIT 12063.</title>
        <authorList>
            <consortium name="The Broad Institute Genome Sequencing Platform"/>
            <person name="Earl A."/>
            <person name="Ward D."/>
            <person name="Feldgarden M."/>
            <person name="Gevers D."/>
            <person name="Morotomi M."/>
            <person name="Young S.K."/>
            <person name="Zeng Q."/>
            <person name="Gargeya S."/>
            <person name="Fitzgerald M."/>
            <person name="Haas B."/>
            <person name="Abouelleil A."/>
            <person name="Alvarado L."/>
            <person name="Arachchi H.M."/>
            <person name="Berlin A."/>
            <person name="Brown A."/>
            <person name="Chapman S.B."/>
            <person name="Chen Z."/>
            <person name="Dunbar C."/>
            <person name="Freedman E."/>
            <person name="Gearin G."/>
            <person name="Gellesch M."/>
            <person name="Goldberg J."/>
            <person name="Griggs A."/>
            <person name="Gujja S."/>
            <person name="Heiman D."/>
            <person name="Howarth C."/>
            <person name="Larson L."/>
            <person name="Lui A."/>
            <person name="MacDonald P.J.P."/>
            <person name="Mehta T."/>
            <person name="Montmayeur A."/>
            <person name="Murphy C."/>
            <person name="Neiman D."/>
            <person name="Pearson M."/>
            <person name="Priest M."/>
            <person name="Roberts A."/>
            <person name="Saif S."/>
            <person name="Shea T."/>
            <person name="Shenoy N."/>
            <person name="Sisk P."/>
            <person name="Stolte C."/>
            <person name="Sykes S."/>
            <person name="Wortman J."/>
            <person name="Nusbaum C."/>
            <person name="Birren B."/>
        </authorList>
    </citation>
    <scope>NUCLEOTIDE SEQUENCE [LARGE SCALE GENOMIC DNA]</scope>
    <source>
        <strain evidence="1 2">YIT 12063</strain>
    </source>
</reference>
<accession>G1WHW8</accession>
<dbReference type="HOGENOM" id="CLU_3232234_0_0_11"/>